<dbReference type="PROSITE" id="PS51233">
    <property type="entry name" value="VWFD"/>
    <property type="match status" value="3"/>
</dbReference>
<feature type="compositionally biased region" description="Low complexity" evidence="8">
    <location>
        <begin position="138"/>
        <end position="167"/>
    </location>
</feature>
<keyword evidence="5" id="KW-0325">Glycoprotein</keyword>
<feature type="domain" description="EGF-like" evidence="10">
    <location>
        <begin position="1111"/>
        <end position="1144"/>
    </location>
</feature>
<dbReference type="OrthoDB" id="5945029at2759"/>
<keyword evidence="7" id="KW-0645">Protease</keyword>
<evidence type="ECO:0000256" key="2">
    <source>
        <dbReference type="ARBA" id="ARBA00022525"/>
    </source>
</evidence>
<dbReference type="Pfam" id="PF00094">
    <property type="entry name" value="VWD"/>
    <property type="match status" value="3"/>
</dbReference>
<dbReference type="InterPro" id="IPR000742">
    <property type="entry name" value="EGF"/>
</dbReference>
<evidence type="ECO:0000256" key="1">
    <source>
        <dbReference type="ARBA" id="ARBA00004613"/>
    </source>
</evidence>
<keyword evidence="2" id="KW-0964">Secreted</keyword>
<accession>A0A813RRN6</accession>
<comment type="caution">
    <text evidence="14">The sequence shown here is derived from an EMBL/GenBank/DDBJ whole genome shotgun (WGS) entry which is preliminary data.</text>
</comment>
<feature type="domain" description="VWFD" evidence="13">
    <location>
        <begin position="1153"/>
        <end position="1353"/>
    </location>
</feature>
<keyword evidence="7" id="KW-0378">Hydrolase</keyword>
<dbReference type="InterPro" id="IPR000922">
    <property type="entry name" value="Lectin_gal-bd_dom"/>
</dbReference>
<dbReference type="InterPro" id="IPR001254">
    <property type="entry name" value="Trypsin_dom"/>
</dbReference>
<dbReference type="InterPro" id="IPR018114">
    <property type="entry name" value="TRYPSIN_HIS"/>
</dbReference>
<evidence type="ECO:0000256" key="9">
    <source>
        <dbReference type="SAM" id="Phobius"/>
    </source>
</evidence>
<keyword evidence="6" id="KW-0245">EGF-like domain</keyword>
<feature type="region of interest" description="Disordered" evidence="8">
    <location>
        <begin position="127"/>
        <end position="174"/>
    </location>
</feature>
<comment type="caution">
    <text evidence="6">Lacks conserved residue(s) required for the propagation of feature annotation.</text>
</comment>
<gene>
    <name evidence="14" type="ORF">OXX778_LOCUS5726</name>
</gene>
<evidence type="ECO:0000259" key="10">
    <source>
        <dbReference type="PROSITE" id="PS50026"/>
    </source>
</evidence>
<dbReference type="SUPFAM" id="SSF54001">
    <property type="entry name" value="Cysteine proteinases"/>
    <property type="match status" value="1"/>
</dbReference>
<feature type="compositionally biased region" description="Polar residues" evidence="8">
    <location>
        <begin position="19"/>
        <end position="33"/>
    </location>
</feature>
<keyword evidence="15" id="KW-1185">Reference proteome</keyword>
<dbReference type="InterPro" id="IPR050780">
    <property type="entry name" value="Mucin_vWF_Thrombospondin_sf"/>
</dbReference>
<reference evidence="14" key="1">
    <citation type="submission" date="2021-02" db="EMBL/GenBank/DDBJ databases">
        <authorList>
            <person name="Nowell W R."/>
        </authorList>
    </citation>
    <scope>NUCLEOTIDE SEQUENCE</scope>
    <source>
        <strain evidence="14">Ploen Becks lab</strain>
    </source>
</reference>
<dbReference type="InterPro" id="IPR033116">
    <property type="entry name" value="TRYPSIN_SER"/>
</dbReference>
<feature type="compositionally biased region" description="Polar residues" evidence="8">
    <location>
        <begin position="127"/>
        <end position="137"/>
    </location>
</feature>
<dbReference type="PROSITE" id="PS50026">
    <property type="entry name" value="EGF_3"/>
    <property type="match status" value="3"/>
</dbReference>
<name>A0A813RRN6_9BILA</name>
<dbReference type="Gene3D" id="2.40.10.10">
    <property type="entry name" value="Trypsin-like serine proteases"/>
    <property type="match status" value="1"/>
</dbReference>
<dbReference type="PROSITE" id="PS50228">
    <property type="entry name" value="SUEL_LECTIN"/>
    <property type="match status" value="1"/>
</dbReference>
<organism evidence="14 15">
    <name type="scientific">Brachionus calyciflorus</name>
    <dbReference type="NCBI Taxonomy" id="104777"/>
    <lineage>
        <taxon>Eukaryota</taxon>
        <taxon>Metazoa</taxon>
        <taxon>Spiralia</taxon>
        <taxon>Gnathifera</taxon>
        <taxon>Rotifera</taxon>
        <taxon>Eurotatoria</taxon>
        <taxon>Monogononta</taxon>
        <taxon>Pseudotrocha</taxon>
        <taxon>Ploima</taxon>
        <taxon>Brachionidae</taxon>
        <taxon>Brachionus</taxon>
    </lineage>
</organism>
<dbReference type="InterPro" id="IPR014853">
    <property type="entry name" value="VWF/SSPO/ZAN-like_Cys-rich_dom"/>
</dbReference>
<dbReference type="InterPro" id="IPR001846">
    <property type="entry name" value="VWF_type-D"/>
</dbReference>
<evidence type="ECO:0000259" key="13">
    <source>
        <dbReference type="PROSITE" id="PS51233"/>
    </source>
</evidence>
<feature type="domain" description="Peptidase S1" evidence="12">
    <location>
        <begin position="189"/>
        <end position="482"/>
    </location>
</feature>
<feature type="compositionally biased region" description="Basic and acidic residues" evidence="8">
    <location>
        <begin position="1"/>
        <end position="15"/>
    </location>
</feature>
<comment type="subcellular location">
    <subcellularLocation>
        <location evidence="1">Secreted</location>
    </subcellularLocation>
</comment>
<dbReference type="InterPro" id="IPR036084">
    <property type="entry name" value="Ser_inhib-like_sf"/>
</dbReference>
<dbReference type="PROSITE" id="PS01186">
    <property type="entry name" value="EGF_2"/>
    <property type="match status" value="2"/>
</dbReference>
<dbReference type="Pfam" id="PF08742">
    <property type="entry name" value="C8"/>
    <property type="match status" value="2"/>
</dbReference>
<evidence type="ECO:0000256" key="3">
    <source>
        <dbReference type="ARBA" id="ARBA00022729"/>
    </source>
</evidence>
<dbReference type="Gene3D" id="2.10.25.10">
    <property type="entry name" value="Laminin"/>
    <property type="match status" value="4"/>
</dbReference>
<feature type="domain" description="VWFD" evidence="13">
    <location>
        <begin position="1623"/>
        <end position="1798"/>
    </location>
</feature>
<dbReference type="PANTHER" id="PTHR11339">
    <property type="entry name" value="EXTRACELLULAR MATRIX GLYCOPROTEIN RELATED"/>
    <property type="match status" value="1"/>
</dbReference>
<sequence>MVDSKSKNEDGKTDKTPSGGINNKAFDSSNPNIYTIQTKPGDELPAVDSTKNLLNQYKSTQINLSLPNTAFIEPRAQKLTSKVSDSNQKCINRPKLVIPLVLMTIVLSIAIITGLVYFVLSSRSSATNIPQSPSNSQSTATPSISTTTTSSTSATATSSETTTPESTLKNINKDCGIPSVDPNLQLTRIIRGYAAVRDSWPWTVSIGYSGPRTSLPHACGGALVNKRFIVTATHCVQSSSIFSLVGDPIASHTLFGSLEKMMRVYVGVNTRSTDITAENTYRVEAVLEHPNFDQNTFKNDLAIIKLDRDVTTSDALNFICVPSETITDPGTDLYAVGWGFTENNFYRASDTLNQVKIQVQTTSTCGLAYLPVLQFCAGNPSLGKDTCNGDSGGPIMQQDKLKRWQLVGVVSNGDLMCTGRENSFCEDGVVHLKCDQTRRIFLTNIIVVTNTSLCDKDLTTFGLKDCSINSKSLSDLIKPQCNGFKECNINFESIFKKNFCIRDARLIRAEYTCEIPNSNIDPCQGNPCGYGALCKNINGTAECYCPLNSNGNPNLRCCKPIKCGCWGDPHCSTFDNLRFDFMGKCKYDLVTTDCYNTNLPFGLVNFSVRHKQETRTSLTNSDRVTYIRYIDIKLYGFEFRLYNSSNGQPEFTLNGKKVASNYIDEYNGIRIYYSLGFLIFTTEFGLTIKWNGIHKAEITLCDYYSKYVCGLCGNADGNSNNDLVDRKNELVDKESDYFLNRTFNWANQWRVLDDSIDGNFLEECNLDIEPQLPEKITCDYKATYESKCSLMKDKNGPWKNCITNLPSDLLDTLYNSCVLDMCALENNSKQIDYMCYAFEELTTKCYELVNSSQIFWRTNTRCPKTCGNNQEFKYMSVAKCPKTCFYTNGSFDCGLTEPIEGCLCKSGFILDSLGNCVLPNKCGCKLPDYSGIIEVGTTLKSSDCLLQYQCTVPITNASIFNRFHPCGKNAKCIGSEDNSPICACTKGYYGDGFNCLPEFGDYYIDDLLEPMETVLSQKFCDDNIMRLECSADTVISILDAEYGRSNLLKCQSMNMSEYLCNPIDAASIIEILCNNKRRCFMEVNSKSLGDPCPYITKYLQVNYKCVPRPFDLDPCVENPCGYGAVCTNSNGVSLCSCPAGASGDAKVRCCKSTTCGCWGDPHCTTFDKAKFDFMGRCKYDLVSTDCFNKTLPDDLVPFSISQKQENRNGRMNVAYVSHIDINVYNRQYRLLKKEKGKHKYTIDGLLSPNNYHDKLTGVKVFLSGGNLVFSTQFGLTVTWNGDHKVDVTLCDTYANYVCGLCGNADGIMTNDFVDKSNKLTDTNNIFYNSSIFEWASSWRISDETTYLDGKICDPLQEPGPNPEKPQCKKEVIYSSNQWCGILTEKTGLWSDCLTKINSNIISAIYDGCLFDMCATENDTSLQADYKCKTYEEMADICNELNSVNTNWRSVTGCQKTCGSNEIYAIRKECPRTCLDPYALTDCGELKTIEGCFCKEGFVLNTNGICVKIEECGCVLPDGSGYLSVGESLKTNECNKKYSCLFPGSDINIEILPSCSKDAICIGSASGQAECVCKTGYFGNGYECNLINLTQQSRTTASTIITNISTTETSSTTANSFSYDFRNEYCYGFGDPYYRTFDGKKFSINETCPYVLAMDGCGGRTKSNYVIIVDHEHRLFNNKTNYMKSIKIFYNKIEYLISKIFLINGNAYNLPYRSLEEGVNVYKKGNYIAFYTKYFRIYFDGDLLLKFQECGQVVCGFDQETLNLTTTTNLNTIFKQLTELQLAVISLKESQLNPNCSNSKLVLATNNENVVGTKSNYSVFSLITGKNKYPIEIINDSERRLLEFIDYETFERIRRSNNVIILSLNESRNDILNSKNFPGPVLCILESENCLKSLLRVSKTLKTTKKYKDIFINPHHTIIQRGIEHFKRIGMKSESDEYYSRPNTSSSNSTDSNSVPSKQVVQPLVSKTPGTSMSKTVELNSVPNESSSNSTDKKQKSIKSFNSFKTSSDILGSSSNPIVIDNKLKQKVSLTLNQKITSERRFSIDQHKKLQVNNSSRIRKFSVNSNVTFSDHPLIEGFDCALFKRDIDSLLPEQCLNDSIIHFYLNLSASSCGKKCYVTSSYLFSSYTQSNKASQWLKNVKDEIFDFFYHSCISDKQKLLVSGFY</sequence>
<feature type="domain" description="VWFD" evidence="13">
    <location>
        <begin position="561"/>
        <end position="765"/>
    </location>
</feature>
<dbReference type="InterPro" id="IPR002919">
    <property type="entry name" value="TIL_dom"/>
</dbReference>
<dbReference type="InterPro" id="IPR009003">
    <property type="entry name" value="Peptidase_S1_PA"/>
</dbReference>
<keyword evidence="7" id="KW-0720">Serine protease</keyword>
<evidence type="ECO:0000313" key="15">
    <source>
        <dbReference type="Proteomes" id="UP000663879"/>
    </source>
</evidence>
<evidence type="ECO:0000256" key="7">
    <source>
        <dbReference type="RuleBase" id="RU363034"/>
    </source>
</evidence>
<keyword evidence="9" id="KW-1133">Transmembrane helix</keyword>
<feature type="domain" description="EGF-like" evidence="10">
    <location>
        <begin position="519"/>
        <end position="554"/>
    </location>
</feature>
<feature type="compositionally biased region" description="Polar residues" evidence="8">
    <location>
        <begin position="1967"/>
        <end position="1989"/>
    </location>
</feature>
<keyword evidence="3" id="KW-0732">Signal</keyword>
<dbReference type="PRINTS" id="PR00722">
    <property type="entry name" value="CHYMOTRYPSIN"/>
</dbReference>
<dbReference type="PANTHER" id="PTHR11339:SF373">
    <property type="entry name" value="VWFD DOMAIN-CONTAINING PROTEIN"/>
    <property type="match status" value="1"/>
</dbReference>
<feature type="transmembrane region" description="Helical" evidence="9">
    <location>
        <begin position="96"/>
        <end position="120"/>
    </location>
</feature>
<dbReference type="InterPro" id="IPR043159">
    <property type="entry name" value="Lectin_gal-bd_sf"/>
</dbReference>
<dbReference type="FunFam" id="2.40.10.10:FF:000054">
    <property type="entry name" value="Complement C1r subcomponent"/>
    <property type="match status" value="1"/>
</dbReference>
<dbReference type="InterPro" id="IPR001314">
    <property type="entry name" value="Peptidase_S1A"/>
</dbReference>
<keyword evidence="9" id="KW-0812">Transmembrane</keyword>
<dbReference type="SMART" id="SM00020">
    <property type="entry name" value="Tryp_SPc"/>
    <property type="match status" value="1"/>
</dbReference>
<evidence type="ECO:0000256" key="4">
    <source>
        <dbReference type="ARBA" id="ARBA00023157"/>
    </source>
</evidence>
<evidence type="ECO:0000259" key="12">
    <source>
        <dbReference type="PROSITE" id="PS50240"/>
    </source>
</evidence>
<dbReference type="CDD" id="cd22823">
    <property type="entry name" value="Gal_Rha_Lectin"/>
    <property type="match status" value="1"/>
</dbReference>
<evidence type="ECO:0000256" key="8">
    <source>
        <dbReference type="SAM" id="MobiDB-lite"/>
    </source>
</evidence>
<dbReference type="GO" id="GO:0005615">
    <property type="term" value="C:extracellular space"/>
    <property type="evidence" value="ECO:0007669"/>
    <property type="project" value="TreeGrafter"/>
</dbReference>
<dbReference type="Gene3D" id="2.60.120.740">
    <property type="match status" value="1"/>
</dbReference>
<protein>
    <submittedName>
        <fullName evidence="14">Uncharacterized protein</fullName>
    </submittedName>
</protein>
<evidence type="ECO:0000313" key="14">
    <source>
        <dbReference type="EMBL" id="CAF0786128.1"/>
    </source>
</evidence>
<dbReference type="SMART" id="SM00181">
    <property type="entry name" value="EGF"/>
    <property type="match status" value="4"/>
</dbReference>
<dbReference type="Gene3D" id="3.40.395.10">
    <property type="entry name" value="Adenoviral Proteinase, Chain A"/>
    <property type="match status" value="1"/>
</dbReference>
<feature type="region of interest" description="Disordered" evidence="8">
    <location>
        <begin position="1933"/>
        <end position="1996"/>
    </location>
</feature>
<dbReference type="EMBL" id="CAJNOC010000641">
    <property type="protein sequence ID" value="CAF0786128.1"/>
    <property type="molecule type" value="Genomic_DNA"/>
</dbReference>
<dbReference type="InterPro" id="IPR038765">
    <property type="entry name" value="Papain-like_cys_pep_sf"/>
</dbReference>
<dbReference type="Pfam" id="PF01826">
    <property type="entry name" value="TIL"/>
    <property type="match status" value="2"/>
</dbReference>
<dbReference type="SUPFAM" id="SSF57567">
    <property type="entry name" value="Serine protease inhibitors"/>
    <property type="match status" value="2"/>
</dbReference>
<evidence type="ECO:0000256" key="5">
    <source>
        <dbReference type="ARBA" id="ARBA00023180"/>
    </source>
</evidence>
<dbReference type="PROSITE" id="PS00134">
    <property type="entry name" value="TRYPSIN_HIS"/>
    <property type="match status" value="1"/>
</dbReference>
<dbReference type="PROSITE" id="PS00135">
    <property type="entry name" value="TRYPSIN_SER"/>
    <property type="match status" value="1"/>
</dbReference>
<dbReference type="GO" id="GO:0031012">
    <property type="term" value="C:extracellular matrix"/>
    <property type="evidence" value="ECO:0007669"/>
    <property type="project" value="TreeGrafter"/>
</dbReference>
<dbReference type="InterPro" id="IPR043504">
    <property type="entry name" value="Peptidase_S1_PA_chymotrypsin"/>
</dbReference>
<dbReference type="Pfam" id="PF02140">
    <property type="entry name" value="SUEL_Lectin"/>
    <property type="match status" value="1"/>
</dbReference>
<dbReference type="SMART" id="SM00832">
    <property type="entry name" value="C8"/>
    <property type="match status" value="2"/>
</dbReference>
<evidence type="ECO:0000259" key="11">
    <source>
        <dbReference type="PROSITE" id="PS50228"/>
    </source>
</evidence>
<evidence type="ECO:0000256" key="6">
    <source>
        <dbReference type="PROSITE-ProRule" id="PRU00076"/>
    </source>
</evidence>
<feature type="domain" description="SUEL-type lectin" evidence="11">
    <location>
        <begin position="1019"/>
        <end position="1106"/>
    </location>
</feature>
<feature type="domain" description="EGF-like" evidence="10">
    <location>
        <begin position="958"/>
        <end position="996"/>
    </location>
</feature>
<keyword evidence="4" id="KW-1015">Disulfide bond</keyword>
<dbReference type="Proteomes" id="UP000663879">
    <property type="component" value="Unassembled WGS sequence"/>
</dbReference>
<feature type="region of interest" description="Disordered" evidence="8">
    <location>
        <begin position="1"/>
        <end position="33"/>
    </location>
</feature>
<dbReference type="CDD" id="cd00190">
    <property type="entry name" value="Tryp_SPc"/>
    <property type="match status" value="1"/>
</dbReference>
<dbReference type="Pfam" id="PF00089">
    <property type="entry name" value="Trypsin"/>
    <property type="match status" value="1"/>
</dbReference>
<proteinExistence type="predicted"/>
<dbReference type="SUPFAM" id="SSF50494">
    <property type="entry name" value="Trypsin-like serine proteases"/>
    <property type="match status" value="1"/>
</dbReference>
<dbReference type="CDD" id="cd19941">
    <property type="entry name" value="TIL"/>
    <property type="match status" value="2"/>
</dbReference>
<dbReference type="GO" id="GO:0006508">
    <property type="term" value="P:proteolysis"/>
    <property type="evidence" value="ECO:0007669"/>
    <property type="project" value="UniProtKB-KW"/>
</dbReference>
<keyword evidence="9" id="KW-0472">Membrane</keyword>
<dbReference type="PROSITE" id="PS50240">
    <property type="entry name" value="TRYPSIN_DOM"/>
    <property type="match status" value="1"/>
</dbReference>
<dbReference type="GO" id="GO:0030246">
    <property type="term" value="F:carbohydrate binding"/>
    <property type="evidence" value="ECO:0007669"/>
    <property type="project" value="InterPro"/>
</dbReference>
<dbReference type="SMART" id="SM00216">
    <property type="entry name" value="VWD"/>
    <property type="match status" value="3"/>
</dbReference>
<feature type="compositionally biased region" description="Low complexity" evidence="8">
    <location>
        <begin position="1939"/>
        <end position="1956"/>
    </location>
</feature>
<dbReference type="GO" id="GO:0004252">
    <property type="term" value="F:serine-type endopeptidase activity"/>
    <property type="evidence" value="ECO:0007669"/>
    <property type="project" value="InterPro"/>
</dbReference>